<reference evidence="1 3" key="1">
    <citation type="journal article" date="2008" name="Science">
        <title>The Physcomitrella genome reveals evolutionary insights into the conquest of land by plants.</title>
        <authorList>
            <person name="Rensing S."/>
            <person name="Lang D."/>
            <person name="Zimmer A."/>
            <person name="Terry A."/>
            <person name="Salamov A."/>
            <person name="Shapiro H."/>
            <person name="Nishiyama T."/>
            <person name="Perroud P.-F."/>
            <person name="Lindquist E."/>
            <person name="Kamisugi Y."/>
            <person name="Tanahashi T."/>
            <person name="Sakakibara K."/>
            <person name="Fujita T."/>
            <person name="Oishi K."/>
            <person name="Shin-I T."/>
            <person name="Kuroki Y."/>
            <person name="Toyoda A."/>
            <person name="Suzuki Y."/>
            <person name="Hashimoto A."/>
            <person name="Yamaguchi K."/>
            <person name="Sugano A."/>
            <person name="Kohara Y."/>
            <person name="Fujiyama A."/>
            <person name="Anterola A."/>
            <person name="Aoki S."/>
            <person name="Ashton N."/>
            <person name="Barbazuk W.B."/>
            <person name="Barker E."/>
            <person name="Bennetzen J."/>
            <person name="Bezanilla M."/>
            <person name="Blankenship R."/>
            <person name="Cho S.H."/>
            <person name="Dutcher S."/>
            <person name="Estelle M."/>
            <person name="Fawcett J.A."/>
            <person name="Gundlach H."/>
            <person name="Hanada K."/>
            <person name="Heyl A."/>
            <person name="Hicks K.A."/>
            <person name="Hugh J."/>
            <person name="Lohr M."/>
            <person name="Mayer K."/>
            <person name="Melkozernov A."/>
            <person name="Murata T."/>
            <person name="Nelson D."/>
            <person name="Pils B."/>
            <person name="Prigge M."/>
            <person name="Reiss B."/>
            <person name="Renner T."/>
            <person name="Rombauts S."/>
            <person name="Rushton P."/>
            <person name="Sanderfoot A."/>
            <person name="Schween G."/>
            <person name="Shiu S.-H."/>
            <person name="Stueber K."/>
            <person name="Theodoulou F.L."/>
            <person name="Tu H."/>
            <person name="Van de Peer Y."/>
            <person name="Verrier P.J."/>
            <person name="Waters E."/>
            <person name="Wood A."/>
            <person name="Yang L."/>
            <person name="Cove D."/>
            <person name="Cuming A."/>
            <person name="Hasebe M."/>
            <person name="Lucas S."/>
            <person name="Mishler D.B."/>
            <person name="Reski R."/>
            <person name="Grigoriev I."/>
            <person name="Quatrano R.S."/>
            <person name="Boore J.L."/>
        </authorList>
    </citation>
    <scope>NUCLEOTIDE SEQUENCE [LARGE SCALE GENOMIC DNA]</scope>
    <source>
        <strain evidence="2 3">cv. Gransden 2004</strain>
    </source>
</reference>
<protein>
    <submittedName>
        <fullName evidence="1 2">Uncharacterized protein</fullName>
    </submittedName>
</protein>
<accession>A0A2K1KUL1</accession>
<sequence>MRLNSYPLYHKSRLQIGIFPEASSSITAPKLHTLAATRHVSPSYGGGKI</sequence>
<dbReference type="Gramene" id="Pp3c3_15120V3.1">
    <property type="protein sequence ID" value="Pp3c3_15120V3.1"/>
    <property type="gene ID" value="Pp3c3_15120"/>
</dbReference>
<dbReference type="EMBL" id="ABEU02000003">
    <property type="protein sequence ID" value="PNR57459.1"/>
    <property type="molecule type" value="Genomic_DNA"/>
</dbReference>
<keyword evidence="3" id="KW-1185">Reference proteome</keyword>
<gene>
    <name evidence="1" type="ORF">PHYPA_004453</name>
</gene>
<name>A0A2K1KUL1_PHYPA</name>
<reference evidence="2" key="3">
    <citation type="submission" date="2020-12" db="UniProtKB">
        <authorList>
            <consortium name="EnsemblPlants"/>
        </authorList>
    </citation>
    <scope>IDENTIFICATION</scope>
</reference>
<evidence type="ECO:0000313" key="3">
    <source>
        <dbReference type="Proteomes" id="UP000006727"/>
    </source>
</evidence>
<evidence type="ECO:0000313" key="2">
    <source>
        <dbReference type="EnsemblPlants" id="Pp3c3_15120V3.1"/>
    </source>
</evidence>
<dbReference type="EnsemblPlants" id="Pp3c3_15120V3.1">
    <property type="protein sequence ID" value="Pp3c3_15120V3.1"/>
    <property type="gene ID" value="Pp3c3_15120"/>
</dbReference>
<reference evidence="1 3" key="2">
    <citation type="journal article" date="2018" name="Plant J.">
        <title>The Physcomitrella patens chromosome-scale assembly reveals moss genome structure and evolution.</title>
        <authorList>
            <person name="Lang D."/>
            <person name="Ullrich K.K."/>
            <person name="Murat F."/>
            <person name="Fuchs J."/>
            <person name="Jenkins J."/>
            <person name="Haas F.B."/>
            <person name="Piednoel M."/>
            <person name="Gundlach H."/>
            <person name="Van Bel M."/>
            <person name="Meyberg R."/>
            <person name="Vives C."/>
            <person name="Morata J."/>
            <person name="Symeonidi A."/>
            <person name="Hiss M."/>
            <person name="Muchero W."/>
            <person name="Kamisugi Y."/>
            <person name="Saleh O."/>
            <person name="Blanc G."/>
            <person name="Decker E.L."/>
            <person name="van Gessel N."/>
            <person name="Grimwood J."/>
            <person name="Hayes R.D."/>
            <person name="Graham S.W."/>
            <person name="Gunter L.E."/>
            <person name="McDaniel S.F."/>
            <person name="Hoernstein S.N.W."/>
            <person name="Larsson A."/>
            <person name="Li F.W."/>
            <person name="Perroud P.F."/>
            <person name="Phillips J."/>
            <person name="Ranjan P."/>
            <person name="Rokshar D.S."/>
            <person name="Rothfels C.J."/>
            <person name="Schneider L."/>
            <person name="Shu S."/>
            <person name="Stevenson D.W."/>
            <person name="Thummler F."/>
            <person name="Tillich M."/>
            <person name="Villarreal Aguilar J.C."/>
            <person name="Widiez T."/>
            <person name="Wong G.K."/>
            <person name="Wymore A."/>
            <person name="Zhang Y."/>
            <person name="Zimmer A.D."/>
            <person name="Quatrano R.S."/>
            <person name="Mayer K.F.X."/>
            <person name="Goodstein D."/>
            <person name="Casacuberta J.M."/>
            <person name="Vandepoele K."/>
            <person name="Reski R."/>
            <person name="Cuming A.C."/>
            <person name="Tuskan G.A."/>
            <person name="Maumus F."/>
            <person name="Salse J."/>
            <person name="Schmutz J."/>
            <person name="Rensing S.A."/>
        </authorList>
    </citation>
    <scope>NUCLEOTIDE SEQUENCE [LARGE SCALE GENOMIC DNA]</scope>
    <source>
        <strain evidence="2 3">cv. Gransden 2004</strain>
    </source>
</reference>
<dbReference type="Proteomes" id="UP000006727">
    <property type="component" value="Chromosome 3"/>
</dbReference>
<dbReference type="AlphaFoldDB" id="A0A2K1KUL1"/>
<proteinExistence type="predicted"/>
<organism evidence="1">
    <name type="scientific">Physcomitrium patens</name>
    <name type="common">Spreading-leaved earth moss</name>
    <name type="synonym">Physcomitrella patens</name>
    <dbReference type="NCBI Taxonomy" id="3218"/>
    <lineage>
        <taxon>Eukaryota</taxon>
        <taxon>Viridiplantae</taxon>
        <taxon>Streptophyta</taxon>
        <taxon>Embryophyta</taxon>
        <taxon>Bryophyta</taxon>
        <taxon>Bryophytina</taxon>
        <taxon>Bryopsida</taxon>
        <taxon>Funariidae</taxon>
        <taxon>Funariales</taxon>
        <taxon>Funariaceae</taxon>
        <taxon>Physcomitrium</taxon>
    </lineage>
</organism>
<dbReference type="InParanoid" id="A0A2K1KUL1"/>
<evidence type="ECO:0000313" key="1">
    <source>
        <dbReference type="EMBL" id="PNR57459.1"/>
    </source>
</evidence>